<comment type="subcellular location">
    <subcellularLocation>
        <location evidence="1">Cell membrane</location>
    </subcellularLocation>
</comment>
<dbReference type="Proteomes" id="UP000215694">
    <property type="component" value="Unassembled WGS sequence"/>
</dbReference>
<dbReference type="InterPro" id="IPR005899">
    <property type="entry name" value="Na_pump_deCOase"/>
</dbReference>
<evidence type="ECO:0000313" key="8">
    <source>
        <dbReference type="Proteomes" id="UP000215694"/>
    </source>
</evidence>
<keyword evidence="3 6" id="KW-0812">Transmembrane</keyword>
<dbReference type="GO" id="GO:0005886">
    <property type="term" value="C:plasma membrane"/>
    <property type="evidence" value="ECO:0007669"/>
    <property type="project" value="UniProtKB-SubCell"/>
</dbReference>
<keyword evidence="8" id="KW-1185">Reference proteome</keyword>
<keyword evidence="4 6" id="KW-1133">Transmembrane helix</keyword>
<dbReference type="GO" id="GO:0015081">
    <property type="term" value="F:sodium ion transmembrane transporter activity"/>
    <property type="evidence" value="ECO:0007669"/>
    <property type="project" value="InterPro"/>
</dbReference>
<gene>
    <name evidence="7" type="ORF">CHL78_004005</name>
</gene>
<organism evidence="7 8">
    <name type="scientific">Romboutsia weinsteinii</name>
    <dbReference type="NCBI Taxonomy" id="2020949"/>
    <lineage>
        <taxon>Bacteria</taxon>
        <taxon>Bacillati</taxon>
        <taxon>Bacillota</taxon>
        <taxon>Clostridia</taxon>
        <taxon>Peptostreptococcales</taxon>
        <taxon>Peptostreptococcaceae</taxon>
        <taxon>Romboutsia</taxon>
    </lineage>
</organism>
<dbReference type="NCBIfam" id="TIGR01195">
    <property type="entry name" value="oadG_fam"/>
    <property type="match status" value="1"/>
</dbReference>
<keyword evidence="5 6" id="KW-0472">Membrane</keyword>
<reference evidence="7 8" key="1">
    <citation type="journal article" date="2017" name="Genome Announc.">
        <title>Draft Genome Sequence of Romboutsia weinsteinii sp. nov. Strain CCRI-19649(T) Isolated from Surface Water.</title>
        <authorList>
            <person name="Maheux A.F."/>
            <person name="Boudreau D.K."/>
            <person name="Berube E."/>
            <person name="Boissinot M."/>
            <person name="Cantin P."/>
            <person name="Raymond F."/>
            <person name="Corbeil J."/>
            <person name="Omar R.F."/>
            <person name="Bergeron M.G."/>
        </authorList>
    </citation>
    <scope>NUCLEOTIDE SEQUENCE [LARGE SCALE GENOMIC DNA]</scope>
    <source>
        <strain evidence="7 8">CCRI-19649</strain>
    </source>
</reference>
<evidence type="ECO:0000256" key="4">
    <source>
        <dbReference type="ARBA" id="ARBA00022989"/>
    </source>
</evidence>
<sequence>MSISELLQNLKTNIDSMSVGEKLLGGCATAVLAMGIVFLILVLIMYIIKIINATPKEENVNTESTISNISDIEKNEDISEEDDVDELVSVITAAIMASSLNNIIVRRITRTNNIQSNWEKTSNIEV</sequence>
<protein>
    <submittedName>
        <fullName evidence="7">Uncharacterized protein</fullName>
    </submittedName>
</protein>
<comment type="caution">
    <text evidence="7">The sequence shown here is derived from an EMBL/GenBank/DDBJ whole genome shotgun (WGS) entry which is preliminary data.</text>
</comment>
<dbReference type="RefSeq" id="WP_094366527.1">
    <property type="nucleotide sequence ID" value="NZ_NOJY02000005.1"/>
</dbReference>
<dbReference type="GO" id="GO:0036376">
    <property type="term" value="P:sodium ion export across plasma membrane"/>
    <property type="evidence" value="ECO:0007669"/>
    <property type="project" value="InterPro"/>
</dbReference>
<accession>A0A371J7F5</accession>
<proteinExistence type="predicted"/>
<dbReference type="EMBL" id="NOJY02000005">
    <property type="protein sequence ID" value="RDY28710.1"/>
    <property type="molecule type" value="Genomic_DNA"/>
</dbReference>
<dbReference type="OrthoDB" id="1757813at2"/>
<evidence type="ECO:0000256" key="6">
    <source>
        <dbReference type="SAM" id="Phobius"/>
    </source>
</evidence>
<evidence type="ECO:0000256" key="1">
    <source>
        <dbReference type="ARBA" id="ARBA00004236"/>
    </source>
</evidence>
<evidence type="ECO:0000256" key="3">
    <source>
        <dbReference type="ARBA" id="ARBA00022692"/>
    </source>
</evidence>
<name>A0A371J7F5_9FIRM</name>
<keyword evidence="2" id="KW-1003">Cell membrane</keyword>
<evidence type="ECO:0000256" key="2">
    <source>
        <dbReference type="ARBA" id="ARBA00022475"/>
    </source>
</evidence>
<evidence type="ECO:0000313" key="7">
    <source>
        <dbReference type="EMBL" id="RDY28710.1"/>
    </source>
</evidence>
<evidence type="ECO:0000256" key="5">
    <source>
        <dbReference type="ARBA" id="ARBA00023136"/>
    </source>
</evidence>
<feature type="transmembrane region" description="Helical" evidence="6">
    <location>
        <begin position="23"/>
        <end position="48"/>
    </location>
</feature>
<dbReference type="AlphaFoldDB" id="A0A371J7F5"/>
<dbReference type="Pfam" id="PF04277">
    <property type="entry name" value="OAD_gamma"/>
    <property type="match status" value="1"/>
</dbReference>